<feature type="transmembrane region" description="Helical" evidence="8">
    <location>
        <begin position="346"/>
        <end position="368"/>
    </location>
</feature>
<sequence>MMGVYGATVGAGTLFLPIEIGTRGPLVFLLLLVLSFPLSMIPHVLICRVFMRDTHTEDRSLPLFGSFFGPKGRQAIKLFFCVAHYPVTLVYAVSLVNALSHFLSERLHLGDINRGVLTITVLLLMYLVISKGRDKVVKTMGALAMPFAIAIILIAVTQIPAWDISNITHAWQQTHGKSADDSLKGIWLTLPLIAFSLCSAPLIPALASGYREPGAGGETKSVQVIRAAYVLIIFSILFFVLSCLLSTPRETFIMAKEQNLNVLSVIGGDSHLGIMLFLAPFIAIVGMTKSFLGISMPVAETFSILVADAFSVTRTSHIRRLRAMILVLMFIATSIVVYLNPDVINMIETVCGPLIAIFLFLIPTYLIFTRIALKPLRSFTSVMVMISGIATVSALLYSLI</sequence>
<proteinExistence type="predicted"/>
<keyword evidence="7 8" id="KW-0472">Membrane</keyword>
<dbReference type="PANTHER" id="PTHR35334:SF2">
    <property type="entry name" value="SERINE TRANSPORTER SDAC"/>
    <property type="match status" value="1"/>
</dbReference>
<dbReference type="RefSeq" id="WP_347795246.1">
    <property type="nucleotide sequence ID" value="NZ_JAYMYY010000003.1"/>
</dbReference>
<feature type="transmembrane region" description="Helical" evidence="8">
    <location>
        <begin position="321"/>
        <end position="340"/>
    </location>
</feature>
<feature type="transmembrane region" description="Helical" evidence="8">
    <location>
        <begin position="78"/>
        <end position="100"/>
    </location>
</feature>
<keyword evidence="10" id="KW-1185">Reference proteome</keyword>
<feature type="transmembrane region" description="Helical" evidence="8">
    <location>
        <begin position="186"/>
        <end position="207"/>
    </location>
</feature>
<evidence type="ECO:0000256" key="4">
    <source>
        <dbReference type="ARBA" id="ARBA00022519"/>
    </source>
</evidence>
<evidence type="ECO:0000256" key="7">
    <source>
        <dbReference type="ARBA" id="ARBA00023136"/>
    </source>
</evidence>
<evidence type="ECO:0000256" key="5">
    <source>
        <dbReference type="ARBA" id="ARBA00022692"/>
    </source>
</evidence>
<protein>
    <submittedName>
        <fullName evidence="9">AAA family ATPase</fullName>
    </submittedName>
</protein>
<evidence type="ECO:0000256" key="8">
    <source>
        <dbReference type="SAM" id="Phobius"/>
    </source>
</evidence>
<evidence type="ECO:0000256" key="6">
    <source>
        <dbReference type="ARBA" id="ARBA00022989"/>
    </source>
</evidence>
<evidence type="ECO:0000256" key="1">
    <source>
        <dbReference type="ARBA" id="ARBA00004429"/>
    </source>
</evidence>
<keyword evidence="3" id="KW-1003">Cell membrane</keyword>
<evidence type="ECO:0000313" key="10">
    <source>
        <dbReference type="Proteomes" id="UP001444146"/>
    </source>
</evidence>
<feature type="transmembrane region" description="Helical" evidence="8">
    <location>
        <begin position="380"/>
        <end position="399"/>
    </location>
</feature>
<keyword evidence="6 8" id="KW-1133">Transmembrane helix</keyword>
<feature type="transmembrane region" description="Helical" evidence="8">
    <location>
        <begin position="26"/>
        <end position="51"/>
    </location>
</feature>
<dbReference type="Proteomes" id="UP001444146">
    <property type="component" value="Unassembled WGS sequence"/>
</dbReference>
<dbReference type="EMBL" id="JAYMYY010000003">
    <property type="protein sequence ID" value="MEO3990567.1"/>
    <property type="molecule type" value="Genomic_DNA"/>
</dbReference>
<feature type="transmembrane region" description="Helical" evidence="8">
    <location>
        <begin position="260"/>
        <end position="286"/>
    </location>
</feature>
<reference evidence="9 10" key="1">
    <citation type="submission" date="2024-01" db="EMBL/GenBank/DDBJ databases">
        <title>Pseudocitrobacter sp. Endophytic strain Cyp-38L.</title>
        <authorList>
            <person name="Amer M.A."/>
            <person name="Hamed S.M."/>
        </authorList>
    </citation>
    <scope>NUCLEOTIDE SEQUENCE [LARGE SCALE GENOMIC DNA]</scope>
    <source>
        <strain evidence="9 10">Cyp38S</strain>
    </source>
</reference>
<organism evidence="9 10">
    <name type="scientific">Pseudocitrobacter cyperus</name>
    <dbReference type="NCBI Taxonomy" id="3112843"/>
    <lineage>
        <taxon>Bacteria</taxon>
        <taxon>Pseudomonadati</taxon>
        <taxon>Pseudomonadota</taxon>
        <taxon>Gammaproteobacteria</taxon>
        <taxon>Enterobacterales</taxon>
        <taxon>Enterobacteriaceae</taxon>
        <taxon>Pseudocitrobacter</taxon>
    </lineage>
</organism>
<evidence type="ECO:0000256" key="2">
    <source>
        <dbReference type="ARBA" id="ARBA00022448"/>
    </source>
</evidence>
<accession>A0ABV0HKD2</accession>
<name>A0ABV0HKD2_9ENTR</name>
<dbReference type="InterPro" id="IPR018227">
    <property type="entry name" value="Amino_acid_transport_2"/>
</dbReference>
<keyword evidence="4" id="KW-0997">Cell inner membrane</keyword>
<feature type="transmembrane region" description="Helical" evidence="8">
    <location>
        <begin position="112"/>
        <end position="129"/>
    </location>
</feature>
<comment type="subcellular location">
    <subcellularLocation>
        <location evidence="1">Cell inner membrane</location>
        <topology evidence="1">Multi-pass membrane protein</topology>
    </subcellularLocation>
</comment>
<feature type="transmembrane region" description="Helical" evidence="8">
    <location>
        <begin position="228"/>
        <end position="248"/>
    </location>
</feature>
<keyword evidence="5 8" id="KW-0812">Transmembrane</keyword>
<dbReference type="PANTHER" id="PTHR35334">
    <property type="entry name" value="SERINE TRANSPORTER"/>
    <property type="match status" value="1"/>
</dbReference>
<evidence type="ECO:0000256" key="3">
    <source>
        <dbReference type="ARBA" id="ARBA00022475"/>
    </source>
</evidence>
<gene>
    <name evidence="9" type="ORF">VSR74_12165</name>
</gene>
<feature type="transmembrane region" description="Helical" evidence="8">
    <location>
        <begin position="141"/>
        <end position="162"/>
    </location>
</feature>
<evidence type="ECO:0000313" key="9">
    <source>
        <dbReference type="EMBL" id="MEO3990567.1"/>
    </source>
</evidence>
<keyword evidence="2" id="KW-0813">Transport</keyword>
<comment type="caution">
    <text evidence="9">The sequence shown here is derived from an EMBL/GenBank/DDBJ whole genome shotgun (WGS) entry which is preliminary data.</text>
</comment>